<gene>
    <name evidence="3" type="ORF">DM484_06080</name>
</gene>
<evidence type="ECO:0000259" key="2">
    <source>
        <dbReference type="Pfam" id="PF07696"/>
    </source>
</evidence>
<organism evidence="3 4">
    <name type="scientific">Candidatus Methylumidiphilus alinenensis</name>
    <dbReference type="NCBI Taxonomy" id="2202197"/>
    <lineage>
        <taxon>Bacteria</taxon>
        <taxon>Pseudomonadati</taxon>
        <taxon>Pseudomonadota</taxon>
        <taxon>Gammaproteobacteria</taxon>
        <taxon>Methylococcales</taxon>
        <taxon>Candidatus Methylumidiphilus</taxon>
    </lineage>
</organism>
<proteinExistence type="predicted"/>
<dbReference type="AlphaFoldDB" id="A0A2W4T5N0"/>
<feature type="domain" description="7TM-DISM receptor extracellular" evidence="2">
    <location>
        <begin position="40"/>
        <end position="90"/>
    </location>
</feature>
<accession>A0A2W4T5N0</accession>
<dbReference type="InterPro" id="IPR011622">
    <property type="entry name" value="7TMR_DISM_rcpt_extracell_dom2"/>
</dbReference>
<reference evidence="3 4" key="1">
    <citation type="journal article" date="2018" name="Aquat. Microb. Ecol.">
        <title>Gammaproteobacterial methanotrophs dominate.</title>
        <authorList>
            <person name="Rissanen A.J."/>
            <person name="Saarenheimo J."/>
            <person name="Tiirola M."/>
            <person name="Peura S."/>
            <person name="Aalto S.L."/>
            <person name="Karvinen A."/>
            <person name="Nykanen H."/>
        </authorList>
    </citation>
    <scope>NUCLEOTIDE SEQUENCE [LARGE SCALE GENOMIC DNA]</scope>
    <source>
        <strain evidence="3">AMbin10</strain>
    </source>
</reference>
<protein>
    <recommendedName>
        <fullName evidence="2">7TM-DISM receptor extracellular domain-containing protein</fullName>
    </recommendedName>
</protein>
<feature type="signal peptide" evidence="1">
    <location>
        <begin position="1"/>
        <end position="25"/>
    </location>
</feature>
<dbReference type="Pfam" id="PF07696">
    <property type="entry name" value="7TMR-DISMED2"/>
    <property type="match status" value="1"/>
</dbReference>
<sequence length="98" mass="11018">MKRNLQYVSSPIILLLALGTSSVCASTIVLQDNRSYTLAGHLEILVDPSGQLTFAEILSPRLNNEFKPIHGDLKRGYSADSVWVRFELRRLMPFPKDS</sequence>
<name>A0A2W4T5N0_9GAMM</name>
<evidence type="ECO:0000313" key="4">
    <source>
        <dbReference type="Proteomes" id="UP000249396"/>
    </source>
</evidence>
<dbReference type="Proteomes" id="UP000249396">
    <property type="component" value="Unassembled WGS sequence"/>
</dbReference>
<feature type="chain" id="PRO_5015948776" description="7TM-DISM receptor extracellular domain-containing protein" evidence="1">
    <location>
        <begin position="26"/>
        <end position="98"/>
    </location>
</feature>
<keyword evidence="1" id="KW-0732">Signal</keyword>
<dbReference type="Gene3D" id="2.60.40.2380">
    <property type="match status" value="1"/>
</dbReference>
<comment type="caution">
    <text evidence="3">The sequence shown here is derived from an EMBL/GenBank/DDBJ whole genome shotgun (WGS) entry which is preliminary data.</text>
</comment>
<evidence type="ECO:0000256" key="1">
    <source>
        <dbReference type="SAM" id="SignalP"/>
    </source>
</evidence>
<evidence type="ECO:0000313" key="3">
    <source>
        <dbReference type="EMBL" id="PZN82650.1"/>
    </source>
</evidence>
<dbReference type="EMBL" id="QJPH01000209">
    <property type="protein sequence ID" value="PZN82650.1"/>
    <property type="molecule type" value="Genomic_DNA"/>
</dbReference>